<dbReference type="OrthoDB" id="9815202at2"/>
<dbReference type="CDD" id="cd06225">
    <property type="entry name" value="HAMP"/>
    <property type="match status" value="1"/>
</dbReference>
<dbReference type="SMART" id="SM00387">
    <property type="entry name" value="HATPase_c"/>
    <property type="match status" value="1"/>
</dbReference>
<evidence type="ECO:0000256" key="4">
    <source>
        <dbReference type="ARBA" id="ARBA00022553"/>
    </source>
</evidence>
<evidence type="ECO:0000256" key="10">
    <source>
        <dbReference type="ARBA" id="ARBA00023136"/>
    </source>
</evidence>
<dbReference type="PROSITE" id="PS50885">
    <property type="entry name" value="HAMP"/>
    <property type="match status" value="1"/>
</dbReference>
<feature type="domain" description="HAMP" evidence="13">
    <location>
        <begin position="182"/>
        <end position="235"/>
    </location>
</feature>
<dbReference type="InterPro" id="IPR036097">
    <property type="entry name" value="HisK_dim/P_sf"/>
</dbReference>
<accession>A0A2J7TKJ7</accession>
<organism evidence="14 15">
    <name type="scientific">Methylocella silvestris</name>
    <dbReference type="NCBI Taxonomy" id="199596"/>
    <lineage>
        <taxon>Bacteria</taxon>
        <taxon>Pseudomonadati</taxon>
        <taxon>Pseudomonadota</taxon>
        <taxon>Alphaproteobacteria</taxon>
        <taxon>Hyphomicrobiales</taxon>
        <taxon>Beijerinckiaceae</taxon>
        <taxon>Methylocella</taxon>
    </lineage>
</organism>
<keyword evidence="5" id="KW-0808">Transferase</keyword>
<reference evidence="14 15" key="1">
    <citation type="submission" date="2017-10" db="EMBL/GenBank/DDBJ databases">
        <title>Genome announcement of Methylocella silvestris TVC from permafrost.</title>
        <authorList>
            <person name="Wang J."/>
            <person name="Geng K."/>
            <person name="Ul-Haque F."/>
            <person name="Crombie A.T."/>
            <person name="Street L.E."/>
            <person name="Wookey P.A."/>
            <person name="Murrell J.C."/>
            <person name="Pratscher J."/>
        </authorList>
    </citation>
    <scope>NUCLEOTIDE SEQUENCE [LARGE SCALE GENOMIC DNA]</scope>
    <source>
        <strain evidence="14 15">TVC</strain>
    </source>
</reference>
<evidence type="ECO:0000256" key="2">
    <source>
        <dbReference type="ARBA" id="ARBA00004370"/>
    </source>
</evidence>
<proteinExistence type="predicted"/>
<dbReference type="GO" id="GO:0000155">
    <property type="term" value="F:phosphorelay sensor kinase activity"/>
    <property type="evidence" value="ECO:0007669"/>
    <property type="project" value="InterPro"/>
</dbReference>
<dbReference type="EMBL" id="PDZR01000002">
    <property type="protein sequence ID" value="PNG27237.1"/>
    <property type="molecule type" value="Genomic_DNA"/>
</dbReference>
<name>A0A2J7TKJ7_METSI</name>
<dbReference type="PRINTS" id="PR00344">
    <property type="entry name" value="BCTRLSENSOR"/>
</dbReference>
<dbReference type="Pfam" id="PF00512">
    <property type="entry name" value="HisKA"/>
    <property type="match status" value="1"/>
</dbReference>
<evidence type="ECO:0000259" key="12">
    <source>
        <dbReference type="PROSITE" id="PS50109"/>
    </source>
</evidence>
<feature type="domain" description="Histidine kinase" evidence="12">
    <location>
        <begin position="243"/>
        <end position="467"/>
    </location>
</feature>
<dbReference type="PANTHER" id="PTHR45436:SF8">
    <property type="entry name" value="HISTIDINE KINASE"/>
    <property type="match status" value="1"/>
</dbReference>
<dbReference type="Pfam" id="PF02518">
    <property type="entry name" value="HATPase_c"/>
    <property type="match status" value="1"/>
</dbReference>
<dbReference type="InterPro" id="IPR003594">
    <property type="entry name" value="HATPase_dom"/>
</dbReference>
<dbReference type="CDD" id="cd00075">
    <property type="entry name" value="HATPase"/>
    <property type="match status" value="1"/>
</dbReference>
<dbReference type="GO" id="GO:0005886">
    <property type="term" value="C:plasma membrane"/>
    <property type="evidence" value="ECO:0007669"/>
    <property type="project" value="TreeGrafter"/>
</dbReference>
<dbReference type="Gene3D" id="6.10.340.10">
    <property type="match status" value="1"/>
</dbReference>
<dbReference type="Proteomes" id="UP000236286">
    <property type="component" value="Unassembled WGS sequence"/>
</dbReference>
<sequence length="487" mass="51614">MTALAKLFRTTVFKVSLAFLVISAIGAGLVLSSVGDNVKMLIDQQIANTVDADIAGLAEQYAQGGIRRLVQSVENRTQRPGADLYLVTTGAGEPLVGNIASLPPGVLERPGLVETTYEPAGALRKQRRALARVFVLPAGFRLVVGHDLEEGESLRNILRGALLTSLIWLVAIGTLGGLWVARRVLNRVDAINARAKIIVAGDLTGRLPIAGTGDELDRLVQNLNAMLDRISLLMTGLKQVSDNIAHDLKTPLTRLRARAEAALQFGKTPEDYRGALEKVLEESDRLIQIFDALLKIARAEAGSGPEGAIDFDAGAMIADVGELYEPAVEELGLGLDVQTHPNLIIHGSRELVGQAIANLVDNALKYGVEPAEAGAADGPAQKTIELLARRAGAFVEIVVGDHGPGIPEADRERVLDRFVRLENSRSRPGSGLGLSLAVAVARLHSGTLRLEDNAPGLRVVISLPAATVRAKSEPAPKLSLPPPEAAA</sequence>
<dbReference type="Gene3D" id="3.30.565.10">
    <property type="entry name" value="Histidine kinase-like ATPase, C-terminal domain"/>
    <property type="match status" value="1"/>
</dbReference>
<dbReference type="Pfam" id="PF00672">
    <property type="entry name" value="HAMP"/>
    <property type="match status" value="1"/>
</dbReference>
<keyword evidence="9" id="KW-0902">Two-component regulatory system</keyword>
<evidence type="ECO:0000256" key="11">
    <source>
        <dbReference type="SAM" id="Phobius"/>
    </source>
</evidence>
<evidence type="ECO:0000256" key="1">
    <source>
        <dbReference type="ARBA" id="ARBA00000085"/>
    </source>
</evidence>
<comment type="subcellular location">
    <subcellularLocation>
        <location evidence="2">Membrane</location>
    </subcellularLocation>
</comment>
<dbReference type="InterPro" id="IPR004358">
    <property type="entry name" value="Sig_transdc_His_kin-like_C"/>
</dbReference>
<dbReference type="PANTHER" id="PTHR45436">
    <property type="entry name" value="SENSOR HISTIDINE KINASE YKOH"/>
    <property type="match status" value="1"/>
</dbReference>
<dbReference type="AlphaFoldDB" id="A0A2J7TKJ7"/>
<evidence type="ECO:0000256" key="9">
    <source>
        <dbReference type="ARBA" id="ARBA00023012"/>
    </source>
</evidence>
<dbReference type="RefSeq" id="WP_102842435.1">
    <property type="nucleotide sequence ID" value="NZ_PDZR01000002.1"/>
</dbReference>
<protein>
    <recommendedName>
        <fullName evidence="3">histidine kinase</fullName>
        <ecNumber evidence="3">2.7.13.3</ecNumber>
    </recommendedName>
</protein>
<dbReference type="SUPFAM" id="SSF47384">
    <property type="entry name" value="Homodimeric domain of signal transducing histidine kinase"/>
    <property type="match status" value="1"/>
</dbReference>
<keyword evidence="8 11" id="KW-1133">Transmembrane helix</keyword>
<gene>
    <name evidence="14" type="ORF">CR492_03915</name>
</gene>
<feature type="transmembrane region" description="Helical" evidence="11">
    <location>
        <begin position="12"/>
        <end position="31"/>
    </location>
</feature>
<dbReference type="CDD" id="cd00082">
    <property type="entry name" value="HisKA"/>
    <property type="match status" value="1"/>
</dbReference>
<evidence type="ECO:0000313" key="14">
    <source>
        <dbReference type="EMBL" id="PNG27237.1"/>
    </source>
</evidence>
<dbReference type="SMART" id="SM00304">
    <property type="entry name" value="HAMP"/>
    <property type="match status" value="1"/>
</dbReference>
<evidence type="ECO:0000313" key="15">
    <source>
        <dbReference type="Proteomes" id="UP000236286"/>
    </source>
</evidence>
<dbReference type="InterPro" id="IPR050428">
    <property type="entry name" value="TCS_sensor_his_kinase"/>
</dbReference>
<dbReference type="InterPro" id="IPR036890">
    <property type="entry name" value="HATPase_C_sf"/>
</dbReference>
<evidence type="ECO:0000256" key="5">
    <source>
        <dbReference type="ARBA" id="ARBA00022679"/>
    </source>
</evidence>
<dbReference type="PROSITE" id="PS50109">
    <property type="entry name" value="HIS_KIN"/>
    <property type="match status" value="1"/>
</dbReference>
<evidence type="ECO:0000256" key="6">
    <source>
        <dbReference type="ARBA" id="ARBA00022692"/>
    </source>
</evidence>
<dbReference type="Gene3D" id="1.10.287.130">
    <property type="match status" value="1"/>
</dbReference>
<dbReference type="SUPFAM" id="SSF55874">
    <property type="entry name" value="ATPase domain of HSP90 chaperone/DNA topoisomerase II/histidine kinase"/>
    <property type="match status" value="1"/>
</dbReference>
<keyword evidence="6 11" id="KW-0812">Transmembrane</keyword>
<evidence type="ECO:0000259" key="13">
    <source>
        <dbReference type="PROSITE" id="PS50885"/>
    </source>
</evidence>
<keyword evidence="4" id="KW-0597">Phosphoprotein</keyword>
<evidence type="ECO:0000256" key="7">
    <source>
        <dbReference type="ARBA" id="ARBA00022777"/>
    </source>
</evidence>
<keyword evidence="7 14" id="KW-0418">Kinase</keyword>
<comment type="catalytic activity">
    <reaction evidence="1">
        <text>ATP + protein L-histidine = ADP + protein N-phospho-L-histidine.</text>
        <dbReference type="EC" id="2.7.13.3"/>
    </reaction>
</comment>
<dbReference type="SMART" id="SM00388">
    <property type="entry name" value="HisKA"/>
    <property type="match status" value="1"/>
</dbReference>
<evidence type="ECO:0000256" key="3">
    <source>
        <dbReference type="ARBA" id="ARBA00012438"/>
    </source>
</evidence>
<dbReference type="InterPro" id="IPR005467">
    <property type="entry name" value="His_kinase_dom"/>
</dbReference>
<evidence type="ECO:0000256" key="8">
    <source>
        <dbReference type="ARBA" id="ARBA00022989"/>
    </source>
</evidence>
<dbReference type="SUPFAM" id="SSF158472">
    <property type="entry name" value="HAMP domain-like"/>
    <property type="match status" value="1"/>
</dbReference>
<dbReference type="EC" id="2.7.13.3" evidence="3"/>
<dbReference type="InterPro" id="IPR003660">
    <property type="entry name" value="HAMP_dom"/>
</dbReference>
<dbReference type="InterPro" id="IPR003661">
    <property type="entry name" value="HisK_dim/P_dom"/>
</dbReference>
<comment type="caution">
    <text evidence="14">The sequence shown here is derived from an EMBL/GenBank/DDBJ whole genome shotgun (WGS) entry which is preliminary data.</text>
</comment>
<keyword evidence="10 11" id="KW-0472">Membrane</keyword>